<gene>
    <name evidence="1" type="ORF">GO620_015680</name>
</gene>
<name>A0A6I4HYC8_9SPHI</name>
<keyword evidence="2" id="KW-1185">Reference proteome</keyword>
<accession>A0A6I4HYC8</accession>
<evidence type="ECO:0000313" key="1">
    <source>
        <dbReference type="EMBL" id="QQL49593.1"/>
    </source>
</evidence>
<evidence type="ECO:0000313" key="2">
    <source>
        <dbReference type="Proteomes" id="UP000429232"/>
    </source>
</evidence>
<dbReference type="AlphaFoldDB" id="A0A6I4HYC8"/>
<dbReference type="EMBL" id="CP066775">
    <property type="protein sequence ID" value="QQL49593.1"/>
    <property type="molecule type" value="Genomic_DNA"/>
</dbReference>
<dbReference type="KEGG" id="mgik:GO620_015680"/>
<dbReference type="Pfam" id="PF10990">
    <property type="entry name" value="DUF2809"/>
    <property type="match status" value="1"/>
</dbReference>
<dbReference type="InterPro" id="IPR021257">
    <property type="entry name" value="DUF2809"/>
</dbReference>
<reference evidence="1 2" key="1">
    <citation type="submission" date="2020-12" db="EMBL/GenBank/DDBJ databases">
        <title>HMF7856_wgs.fasta genome submission.</title>
        <authorList>
            <person name="Kang H."/>
            <person name="Kim H."/>
            <person name="Joh K."/>
        </authorList>
    </citation>
    <scope>NUCLEOTIDE SEQUENCE [LARGE SCALE GENOMIC DNA]</scope>
    <source>
        <strain evidence="1 2">HMF7856</strain>
    </source>
</reference>
<dbReference type="RefSeq" id="WP_157524703.1">
    <property type="nucleotide sequence ID" value="NZ_CP066775.1"/>
</dbReference>
<protein>
    <submittedName>
        <fullName evidence="1">DUF2809 domain-containing protein</fullName>
    </submittedName>
</protein>
<proteinExistence type="predicted"/>
<dbReference type="Proteomes" id="UP000429232">
    <property type="component" value="Chromosome"/>
</dbReference>
<sequence>MMFRFNLKYFLWTVALFLTEVAIALYIHDAFIRPYFGDFLVVVLIFCFVRSFFKTRLVPTLIGVLLFAYLIETAQYFHIVNALGLQGNRLAETVIGTGFSWVDMLMYTLGGMFLKVINVNDKNHLPA</sequence>
<organism evidence="1 2">
    <name type="scientific">Mucilaginibacter ginkgonis</name>
    <dbReference type="NCBI Taxonomy" id="2682091"/>
    <lineage>
        <taxon>Bacteria</taxon>
        <taxon>Pseudomonadati</taxon>
        <taxon>Bacteroidota</taxon>
        <taxon>Sphingobacteriia</taxon>
        <taxon>Sphingobacteriales</taxon>
        <taxon>Sphingobacteriaceae</taxon>
        <taxon>Mucilaginibacter</taxon>
    </lineage>
</organism>